<dbReference type="KEGG" id="moy:CVS54_03758"/>
<dbReference type="Proteomes" id="UP000274841">
    <property type="component" value="Chromosome"/>
</dbReference>
<dbReference type="AlphaFoldDB" id="A0A3S9WQR7"/>
<proteinExistence type="predicted"/>
<feature type="compositionally biased region" description="Gly residues" evidence="1">
    <location>
        <begin position="61"/>
        <end position="82"/>
    </location>
</feature>
<organism evidence="2 3">
    <name type="scientific">Microbacterium oxydans</name>
    <dbReference type="NCBI Taxonomy" id="82380"/>
    <lineage>
        <taxon>Bacteria</taxon>
        <taxon>Bacillati</taxon>
        <taxon>Actinomycetota</taxon>
        <taxon>Actinomycetes</taxon>
        <taxon>Micrococcales</taxon>
        <taxon>Microbacteriaceae</taxon>
        <taxon>Microbacterium</taxon>
    </lineage>
</organism>
<evidence type="ECO:0000256" key="1">
    <source>
        <dbReference type="SAM" id="MobiDB-lite"/>
    </source>
</evidence>
<reference evidence="2 3" key="1">
    <citation type="submission" date="2018-08" db="EMBL/GenBank/DDBJ databases">
        <title>Microbacterium oxydans strain HG3.</title>
        <authorList>
            <person name="ORTET P."/>
        </authorList>
    </citation>
    <scope>NUCLEOTIDE SEQUENCE [LARGE SCALE GENOMIC DNA]</scope>
    <source>
        <strain evidence="2 3">HG3</strain>
    </source>
</reference>
<gene>
    <name evidence="2" type="ORF">CVS54_03758</name>
</gene>
<feature type="compositionally biased region" description="Low complexity" evidence="1">
    <location>
        <begin position="28"/>
        <end position="40"/>
    </location>
</feature>
<dbReference type="EMBL" id="CP031422">
    <property type="protein sequence ID" value="AZS42395.1"/>
    <property type="molecule type" value="Genomic_DNA"/>
</dbReference>
<evidence type="ECO:0000313" key="3">
    <source>
        <dbReference type="Proteomes" id="UP000274841"/>
    </source>
</evidence>
<feature type="compositionally biased region" description="Low complexity" evidence="1">
    <location>
        <begin position="83"/>
        <end position="93"/>
    </location>
</feature>
<name>A0A3S9WQR7_9MICO</name>
<sequence length="255" mass="26083">MGTSGVYKGGGGAAAAGLRDALSDWLDSASAPSAPAAGGPTIDGRLDPKRVGGALRLWSGPSGGGRSGRAGGSGSSGGGRSSGGAQRSAARVAGPAGSAATLSTAYLRGERAPLEAAGLDLDELRALDDPLEVRRRIVEAAFESEPDSTIADGEARLIVADLVTWTLETPRDPAQIVRHTVELMIARSILTEVGDRIRQEPRAALRRSAEDEIRLAAKAWAMRFDVAAVTLDGPSISAAVQTGVTDLLAIYGDES</sequence>
<feature type="region of interest" description="Disordered" evidence="1">
    <location>
        <begin position="28"/>
        <end position="93"/>
    </location>
</feature>
<evidence type="ECO:0000313" key="2">
    <source>
        <dbReference type="EMBL" id="AZS42395.1"/>
    </source>
</evidence>
<protein>
    <submittedName>
        <fullName evidence="2">Uncharacterized protein</fullName>
    </submittedName>
</protein>
<accession>A0A3S9WQR7</accession>